<dbReference type="InterPro" id="IPR011047">
    <property type="entry name" value="Quinoprotein_ADH-like_sf"/>
</dbReference>
<comment type="caution">
    <text evidence="3">The sequence shown here is derived from an EMBL/GenBank/DDBJ whole genome shotgun (WGS) entry which is preliminary data.</text>
</comment>
<evidence type="ECO:0000259" key="2">
    <source>
        <dbReference type="Pfam" id="PF13360"/>
    </source>
</evidence>
<dbReference type="OrthoDB" id="4726955at2"/>
<dbReference type="EMBL" id="SJPO01000001">
    <property type="protein sequence ID" value="TWT85347.1"/>
    <property type="molecule type" value="Genomic_DNA"/>
</dbReference>
<dbReference type="AlphaFoldDB" id="A0A5C5ZE49"/>
<sequence precursor="true">MTLRLSSVAYRCAACLLACSVLSPLALADEWPQWLGPDRDATYSESGVVTEIPADGLPIKWRVPAATGYAGPAVADGKVFLFEYEITDGELTFSAGRPDELDGTERLRCLDAETGEELWKHEYKRPYRVSYGGGPRCTPTVDGDRVYTLGAEGDLHCLNTADGSVVWKKNFRDDYSAATPIWGHAAHPLVDGDTLYCMVGGADALVVAFDKQTGEEKWSALNDSEPGYCPPNIILAGKQPQLLIWSPQNLYALKPNSGEVIWSVPAKPSYGMAIARPQKQGDKLYVSAIGGVSVLMQLKPDGSDVEVLWSGGASDSLQAANVTPIFTPEAIYGPDCQSSELVALSPEDGSRLWATKRPTMGDERGRHGTAFVVPHTPSGDYFLFNEQGDLITARLTPDAYTETGRMHVLAPTSSSFGRDVVWSCPAFAYQAVFARNDKEIVCVDLSAE</sequence>
<dbReference type="InterPro" id="IPR015943">
    <property type="entry name" value="WD40/YVTN_repeat-like_dom_sf"/>
</dbReference>
<feature type="domain" description="Pyrrolo-quinoline quinone repeat" evidence="2">
    <location>
        <begin position="105"/>
        <end position="355"/>
    </location>
</feature>
<feature type="signal peptide" evidence="1">
    <location>
        <begin position="1"/>
        <end position="28"/>
    </location>
</feature>
<proteinExistence type="predicted"/>
<keyword evidence="1" id="KW-0732">Signal</keyword>
<evidence type="ECO:0000313" key="4">
    <source>
        <dbReference type="Proteomes" id="UP000318478"/>
    </source>
</evidence>
<dbReference type="InterPro" id="IPR018391">
    <property type="entry name" value="PQQ_b-propeller_rpt"/>
</dbReference>
<dbReference type="PANTHER" id="PTHR34512">
    <property type="entry name" value="CELL SURFACE PROTEIN"/>
    <property type="match status" value="1"/>
</dbReference>
<evidence type="ECO:0000313" key="3">
    <source>
        <dbReference type="EMBL" id="TWT85347.1"/>
    </source>
</evidence>
<dbReference type="InterPro" id="IPR002372">
    <property type="entry name" value="PQQ_rpt_dom"/>
</dbReference>
<reference evidence="3 4" key="1">
    <citation type="submission" date="2019-02" db="EMBL/GenBank/DDBJ databases">
        <title>Deep-cultivation of Planctomycetes and their phenomic and genomic characterization uncovers novel biology.</title>
        <authorList>
            <person name="Wiegand S."/>
            <person name="Jogler M."/>
            <person name="Boedeker C."/>
            <person name="Pinto D."/>
            <person name="Vollmers J."/>
            <person name="Rivas-Marin E."/>
            <person name="Kohn T."/>
            <person name="Peeters S.H."/>
            <person name="Heuer A."/>
            <person name="Rast P."/>
            <person name="Oberbeckmann S."/>
            <person name="Bunk B."/>
            <person name="Jeske O."/>
            <person name="Meyerdierks A."/>
            <person name="Storesund J.E."/>
            <person name="Kallscheuer N."/>
            <person name="Luecker S."/>
            <person name="Lage O.M."/>
            <person name="Pohl T."/>
            <person name="Merkel B.J."/>
            <person name="Hornburger P."/>
            <person name="Mueller R.-W."/>
            <person name="Bruemmer F."/>
            <person name="Labrenz M."/>
            <person name="Spormann A.M."/>
            <person name="Op Den Camp H."/>
            <person name="Overmann J."/>
            <person name="Amann R."/>
            <person name="Jetten M.S.M."/>
            <person name="Mascher T."/>
            <person name="Medema M.H."/>
            <person name="Devos D.P."/>
            <person name="Kaster A.-K."/>
            <person name="Ovreas L."/>
            <person name="Rohde M."/>
            <person name="Galperin M.Y."/>
            <person name="Jogler C."/>
        </authorList>
    </citation>
    <scope>NUCLEOTIDE SEQUENCE [LARGE SCALE GENOMIC DNA]</scope>
    <source>
        <strain evidence="3 4">Pla123a</strain>
    </source>
</reference>
<keyword evidence="4" id="KW-1185">Reference proteome</keyword>
<dbReference type="Gene3D" id="2.40.10.480">
    <property type="match status" value="1"/>
</dbReference>
<dbReference type="SMART" id="SM00564">
    <property type="entry name" value="PQQ"/>
    <property type="match status" value="5"/>
</dbReference>
<dbReference type="SUPFAM" id="SSF50998">
    <property type="entry name" value="Quinoprotein alcohol dehydrogenase-like"/>
    <property type="match status" value="1"/>
</dbReference>
<dbReference type="RefSeq" id="WP_146583616.1">
    <property type="nucleotide sequence ID" value="NZ_SJPO01000001.1"/>
</dbReference>
<name>A0A5C5ZE49_9BACT</name>
<dbReference type="PANTHER" id="PTHR34512:SF30">
    <property type="entry name" value="OUTER MEMBRANE PROTEIN ASSEMBLY FACTOR BAMB"/>
    <property type="match status" value="1"/>
</dbReference>
<dbReference type="Gene3D" id="2.130.10.10">
    <property type="entry name" value="YVTN repeat-like/Quinoprotein amine dehydrogenase"/>
    <property type="match status" value="1"/>
</dbReference>
<feature type="chain" id="PRO_5022845110" evidence="1">
    <location>
        <begin position="29"/>
        <end position="448"/>
    </location>
</feature>
<dbReference type="Proteomes" id="UP000318478">
    <property type="component" value="Unassembled WGS sequence"/>
</dbReference>
<evidence type="ECO:0000256" key="1">
    <source>
        <dbReference type="SAM" id="SignalP"/>
    </source>
</evidence>
<accession>A0A5C5ZE49</accession>
<protein>
    <submittedName>
        <fullName evidence="3">Outer membrane biogenesis protein BamB</fullName>
    </submittedName>
</protein>
<organism evidence="3 4">
    <name type="scientific">Posidoniimonas polymericola</name>
    <dbReference type="NCBI Taxonomy" id="2528002"/>
    <lineage>
        <taxon>Bacteria</taxon>
        <taxon>Pseudomonadati</taxon>
        <taxon>Planctomycetota</taxon>
        <taxon>Planctomycetia</taxon>
        <taxon>Pirellulales</taxon>
        <taxon>Lacipirellulaceae</taxon>
        <taxon>Posidoniimonas</taxon>
    </lineage>
</organism>
<gene>
    <name evidence="3" type="ORF">Pla123a_01540</name>
</gene>
<dbReference type="Pfam" id="PF13360">
    <property type="entry name" value="PQQ_2"/>
    <property type="match status" value="1"/>
</dbReference>